<comment type="caution">
    <text evidence="1">The sequence shown here is derived from an EMBL/GenBank/DDBJ whole genome shotgun (WGS) entry which is preliminary data.</text>
</comment>
<evidence type="ECO:0008006" key="3">
    <source>
        <dbReference type="Google" id="ProtNLM"/>
    </source>
</evidence>
<sequence>MTNNILFSQEITLFQQFNGQYDYLAFGNTLNSSENNIDRDFCDVLSESQADLLMPANTTIVAAYLYWAGSGNGDLDVALNNNPISADNIYLVEYNDPTYGLLTYFSCYADITDFITTTGNATYNFSGLDISETLTNNLGYCGNRTNFAGWCVYVVFEDSQLPLNQVNLFQGLEIINRNVQEKTILLDNVNVLDNDGAKIGFLAWEGDANLNYGESIIINNNIISSPPLNPANNAFNGTNSFTNSNTFYNGDIDVYGIQNNIAIGDTSVEIKLTTGDLDIFGNLQADLIIINNIITVLNSQLPDATVQINNILLECGNRQITIDYTIFNINSTDILAANVPIAIYANNELIGSTFTTNELVIGASENGQITVTVPESLPNNLNITMVVDDTGNGTGTVVELNELNNQAFQDIQLLDIPINPLEPLKNCDEGFDQAYFDLTLSLEQVETNGQTISFYESFEDVETDSNEIINPTYYQNSVEPQTIYLKVPAEPCYHIYYFDLVVENCPPHIPQVFTPNNDGYNDWFNIQGLYNIFEQHELKIYNRYGTLIFEGDNNTPWEGKANKGINNTGNILPTGTYFYQLHLNDPNYNILTGWVYLNR</sequence>
<dbReference type="RefSeq" id="WP_007650161.1">
    <property type="nucleotide sequence ID" value="NZ_ANLA01000015.1"/>
</dbReference>
<evidence type="ECO:0000313" key="2">
    <source>
        <dbReference type="Proteomes" id="UP000012024"/>
    </source>
</evidence>
<accession>M7MEF0</accession>
<keyword evidence="2" id="KW-1185">Reference proteome</keyword>
<gene>
    <name evidence="1" type="ORF">D778_00531</name>
</gene>
<dbReference type="Pfam" id="PF13585">
    <property type="entry name" value="CHU_C"/>
    <property type="match status" value="1"/>
</dbReference>
<reference evidence="1 2" key="1">
    <citation type="submission" date="2012-12" db="EMBL/GenBank/DDBJ databases">
        <title>Genome assembly of Formosa sp. AK20.</title>
        <authorList>
            <person name="Kumar R."/>
            <person name="Khatri I."/>
            <person name="Vaidya B."/>
            <person name="Subramanian S."/>
            <person name="Pinnaka A."/>
        </authorList>
    </citation>
    <scope>NUCLEOTIDE SEQUENCE [LARGE SCALE GENOMIC DNA]</scope>
    <source>
        <strain evidence="1 2">AK20</strain>
    </source>
</reference>
<dbReference type="InterPro" id="IPR026341">
    <property type="entry name" value="T9SS_type_B"/>
</dbReference>
<dbReference type="Proteomes" id="UP000012024">
    <property type="component" value="Unassembled WGS sequence"/>
</dbReference>
<name>M7MEF0_9FLAO</name>
<dbReference type="GeneID" id="98641829"/>
<evidence type="ECO:0000313" key="1">
    <source>
        <dbReference type="EMBL" id="EMQ94577.1"/>
    </source>
</evidence>
<dbReference type="PATRIC" id="fig|1137281.3.peg.1963"/>
<dbReference type="NCBIfam" id="TIGR04131">
    <property type="entry name" value="Bac_Flav_CTERM"/>
    <property type="match status" value="1"/>
</dbReference>
<dbReference type="InterPro" id="IPR013783">
    <property type="entry name" value="Ig-like_fold"/>
</dbReference>
<dbReference type="EMBL" id="ANLA01000015">
    <property type="protein sequence ID" value="EMQ94577.1"/>
    <property type="molecule type" value="Genomic_DNA"/>
</dbReference>
<protein>
    <recommendedName>
        <fullName evidence="3">Gliding motility-associated C-terminal domain-containing protein</fullName>
    </recommendedName>
</protein>
<organism evidence="1 2">
    <name type="scientific">Xanthomarina gelatinilytica</name>
    <dbReference type="NCBI Taxonomy" id="1137281"/>
    <lineage>
        <taxon>Bacteria</taxon>
        <taxon>Pseudomonadati</taxon>
        <taxon>Bacteroidota</taxon>
        <taxon>Flavobacteriia</taxon>
        <taxon>Flavobacteriales</taxon>
        <taxon>Flavobacteriaceae</taxon>
        <taxon>Xanthomarina</taxon>
    </lineage>
</organism>
<dbReference type="Gene3D" id="2.60.40.10">
    <property type="entry name" value="Immunoglobulins"/>
    <property type="match status" value="1"/>
</dbReference>
<proteinExistence type="predicted"/>
<dbReference type="AlphaFoldDB" id="M7MEF0"/>
<dbReference type="eggNOG" id="COG1572">
    <property type="taxonomic scope" value="Bacteria"/>
</dbReference>
<dbReference type="eggNOG" id="COG5184">
    <property type="taxonomic scope" value="Bacteria"/>
</dbReference>